<accession>A0A8J3B3G8</accession>
<sequence>MSDSLFGLYQAIAARSPDFVVGWRGEEKILRDTFLHRVHAWNALLSRVNGQNFALYLEDSIEFGAALLGCWHAGKTVWLTADRLDASCRAMSCRVDGFLGEFPAKWQPLSPCEGDVENAGEQTILSPDFPALVVHTSGTTGAAQAIPKRLAQLANEVAMLESLFGARMRDAAIIATVSHHHIYGLLFKVLWPLLAGRSVHARLHSVPEELLYAMTRQPCVLIASPAYLKRMPDHLAWRENVSLRAIFSSGGPLPAETSLTITGLLGVAPIEIYGSSETGGIAWRQRCGDGDDGWTPFPNLQWRIEAAEGLLEVRSPHLADMDWYRLSDRAQIQTDRFLLQGRSDRIVKIEEKRISLDAIESGLMRSSLVSEVRVLPCDDAPERRQKLAAFVVLSDRGQALLKASGKRAVNMQLQDHLVDAIDPVAWPRRWRYFDCMPTDSQGKTTFSMLMASLNEKPDRPDWQLLKQDAVQVELQAIIDPALSCFEGHFPDAPILPGVVQLDWAIEKGRRYFDLPPCFRGVRMLKFQKVIQPGNKVTLELVHDRQKDSLNFRYFAEQEQYASGRILFAAEGASSDI</sequence>
<evidence type="ECO:0000313" key="4">
    <source>
        <dbReference type="EMBL" id="GGI54285.1"/>
    </source>
</evidence>
<feature type="domain" description="ApeI dehydratase-like" evidence="3">
    <location>
        <begin position="468"/>
        <end position="564"/>
    </location>
</feature>
<feature type="domain" description="AMP-dependent synthetase/ligase" evidence="2">
    <location>
        <begin position="115"/>
        <end position="308"/>
    </location>
</feature>
<dbReference type="Gene3D" id="3.40.50.12780">
    <property type="entry name" value="N-terminal domain of ligase-like"/>
    <property type="match status" value="1"/>
</dbReference>
<dbReference type="InterPro" id="IPR042099">
    <property type="entry name" value="ANL_N_sf"/>
</dbReference>
<dbReference type="InterPro" id="IPR045851">
    <property type="entry name" value="AMP-bd_C_sf"/>
</dbReference>
<dbReference type="SUPFAM" id="SSF56801">
    <property type="entry name" value="Acetyl-CoA synthetase-like"/>
    <property type="match status" value="1"/>
</dbReference>
<comment type="caution">
    <text evidence="4">The sequence shown here is derived from an EMBL/GenBank/DDBJ whole genome shotgun (WGS) entry which is preliminary data.</text>
</comment>
<proteinExistence type="inferred from homology"/>
<organism evidence="4 5">
    <name type="scientific">Oxalicibacterium solurbis</name>
    <dbReference type="NCBI Taxonomy" id="69280"/>
    <lineage>
        <taxon>Bacteria</taxon>
        <taxon>Pseudomonadati</taxon>
        <taxon>Pseudomonadota</taxon>
        <taxon>Betaproteobacteria</taxon>
        <taxon>Burkholderiales</taxon>
        <taxon>Oxalobacteraceae</taxon>
        <taxon>Oxalicibacterium</taxon>
    </lineage>
</organism>
<dbReference type="Proteomes" id="UP000627205">
    <property type="component" value="Unassembled WGS sequence"/>
</dbReference>
<dbReference type="Gene3D" id="3.30.300.30">
    <property type="match status" value="1"/>
</dbReference>
<comment type="similarity">
    <text evidence="1">Belongs to the ATP-dependent AMP-binding enzyme family.</text>
</comment>
<dbReference type="Pfam" id="PF22818">
    <property type="entry name" value="ApeI-like"/>
    <property type="match status" value="1"/>
</dbReference>
<dbReference type="RefSeq" id="WP_188420354.1">
    <property type="nucleotide sequence ID" value="NZ_BMDP01000002.1"/>
</dbReference>
<evidence type="ECO:0000259" key="3">
    <source>
        <dbReference type="Pfam" id="PF22818"/>
    </source>
</evidence>
<dbReference type="Pfam" id="PF00501">
    <property type="entry name" value="AMP-binding"/>
    <property type="match status" value="1"/>
</dbReference>
<dbReference type="InterPro" id="IPR029069">
    <property type="entry name" value="HotDog_dom_sf"/>
</dbReference>
<dbReference type="InterPro" id="IPR000873">
    <property type="entry name" value="AMP-dep_synth/lig_dom"/>
</dbReference>
<protein>
    <submittedName>
        <fullName evidence="4">AMP-binding protein</fullName>
    </submittedName>
</protein>
<name>A0A8J3B3G8_9BURK</name>
<reference evidence="4" key="2">
    <citation type="submission" date="2020-09" db="EMBL/GenBank/DDBJ databases">
        <authorList>
            <person name="Sun Q."/>
            <person name="Sedlacek I."/>
        </authorList>
    </citation>
    <scope>NUCLEOTIDE SEQUENCE</scope>
    <source>
        <strain evidence="4">CCM 7664</strain>
    </source>
</reference>
<gene>
    <name evidence="4" type="ORF">GCM10011430_14590</name>
</gene>
<reference evidence="4" key="1">
    <citation type="journal article" date="2014" name="Int. J. Syst. Evol. Microbiol.">
        <title>Complete genome sequence of Corynebacterium casei LMG S-19264T (=DSM 44701T), isolated from a smear-ripened cheese.</title>
        <authorList>
            <consortium name="US DOE Joint Genome Institute (JGI-PGF)"/>
            <person name="Walter F."/>
            <person name="Albersmeier A."/>
            <person name="Kalinowski J."/>
            <person name="Ruckert C."/>
        </authorList>
    </citation>
    <scope>NUCLEOTIDE SEQUENCE</scope>
    <source>
        <strain evidence="4">CCM 7664</strain>
    </source>
</reference>
<dbReference type="EMBL" id="BMDP01000002">
    <property type="protein sequence ID" value="GGI54285.1"/>
    <property type="molecule type" value="Genomic_DNA"/>
</dbReference>
<dbReference type="Gene3D" id="3.10.129.10">
    <property type="entry name" value="Hotdog Thioesterase"/>
    <property type="match status" value="1"/>
</dbReference>
<keyword evidence="5" id="KW-1185">Reference proteome</keyword>
<dbReference type="AlphaFoldDB" id="A0A8J3B3G8"/>
<dbReference type="PANTHER" id="PTHR43201">
    <property type="entry name" value="ACYL-COA SYNTHETASE"/>
    <property type="match status" value="1"/>
</dbReference>
<evidence type="ECO:0000313" key="5">
    <source>
        <dbReference type="Proteomes" id="UP000627205"/>
    </source>
</evidence>
<dbReference type="SUPFAM" id="SSF54637">
    <property type="entry name" value="Thioesterase/thiol ester dehydrase-isomerase"/>
    <property type="match status" value="1"/>
</dbReference>
<dbReference type="GO" id="GO:0006631">
    <property type="term" value="P:fatty acid metabolic process"/>
    <property type="evidence" value="ECO:0007669"/>
    <property type="project" value="TreeGrafter"/>
</dbReference>
<evidence type="ECO:0000259" key="2">
    <source>
        <dbReference type="Pfam" id="PF00501"/>
    </source>
</evidence>
<dbReference type="InterPro" id="IPR054545">
    <property type="entry name" value="ApeI-like"/>
</dbReference>
<dbReference type="PANTHER" id="PTHR43201:SF8">
    <property type="entry name" value="ACYL-COA SYNTHETASE FAMILY MEMBER 3"/>
    <property type="match status" value="1"/>
</dbReference>
<dbReference type="GO" id="GO:0031956">
    <property type="term" value="F:medium-chain fatty acid-CoA ligase activity"/>
    <property type="evidence" value="ECO:0007669"/>
    <property type="project" value="TreeGrafter"/>
</dbReference>
<evidence type="ECO:0000256" key="1">
    <source>
        <dbReference type="ARBA" id="ARBA00006432"/>
    </source>
</evidence>